<keyword evidence="2" id="KW-0472">Membrane</keyword>
<keyword evidence="2" id="KW-0812">Transmembrane</keyword>
<sequence length="317" mass="34884">MKLTREFKTGFVSVAIIGVFIWGYNFMKGQNLFNTAPRTYFAKYANVDGLNTASNVTINGLPVGKVLEITFDKDPNNRGQLIVEFGVDNDFEFSDKSIVKIYSTSLMGGKALALVPSYEGEIAKSGSYLKGDTELDMFASLSETLGPVQAKVESVLVNADSLLLGLNQVLNAEARKDLQETFSGLNKTVANFKTASDSLDEILDENKEKLNISLSNVETITTNFAKISDSLANANLGETMAKLETTVNSFNAILTGMENGEGSLGKLLKDEALYTNLENAAKEMEELLREMKEHPKRFVHFSIFGKKDKGYQSEEKE</sequence>
<proteinExistence type="predicted"/>
<dbReference type="Pfam" id="PF02470">
    <property type="entry name" value="MlaD"/>
    <property type="match status" value="1"/>
</dbReference>
<dbReference type="PANTHER" id="PTHR33371">
    <property type="entry name" value="INTERMEMBRANE PHOSPHOLIPID TRANSPORT SYSTEM BINDING PROTEIN MLAD-RELATED"/>
    <property type="match status" value="1"/>
</dbReference>
<evidence type="ECO:0000259" key="3">
    <source>
        <dbReference type="Pfam" id="PF02470"/>
    </source>
</evidence>
<name>A0ABU2Y2B0_9FLAO</name>
<dbReference type="InterPro" id="IPR052336">
    <property type="entry name" value="MlaD_Phospholipid_Transporter"/>
</dbReference>
<protein>
    <submittedName>
        <fullName evidence="4">MlaD family protein</fullName>
    </submittedName>
</protein>
<accession>A0ABU2Y2B0</accession>
<keyword evidence="5" id="KW-1185">Reference proteome</keyword>
<evidence type="ECO:0000256" key="2">
    <source>
        <dbReference type="SAM" id="Phobius"/>
    </source>
</evidence>
<organism evidence="4 5">
    <name type="scientific">Urechidicola vernalis</name>
    <dbReference type="NCBI Taxonomy" id="3075600"/>
    <lineage>
        <taxon>Bacteria</taxon>
        <taxon>Pseudomonadati</taxon>
        <taxon>Bacteroidota</taxon>
        <taxon>Flavobacteriia</taxon>
        <taxon>Flavobacteriales</taxon>
        <taxon>Flavobacteriaceae</taxon>
        <taxon>Urechidicola</taxon>
    </lineage>
</organism>
<dbReference type="PANTHER" id="PTHR33371:SF4">
    <property type="entry name" value="INTERMEMBRANE PHOSPHOLIPID TRANSPORT SYSTEM BINDING PROTEIN MLAD"/>
    <property type="match status" value="1"/>
</dbReference>
<keyword evidence="2" id="KW-1133">Transmembrane helix</keyword>
<dbReference type="Proteomes" id="UP001252186">
    <property type="component" value="Unassembled WGS sequence"/>
</dbReference>
<feature type="transmembrane region" description="Helical" evidence="2">
    <location>
        <begin position="7"/>
        <end position="27"/>
    </location>
</feature>
<keyword evidence="1" id="KW-0175">Coiled coil</keyword>
<gene>
    <name evidence="4" type="ORF">RM519_03680</name>
</gene>
<dbReference type="RefSeq" id="WP_311592194.1">
    <property type="nucleotide sequence ID" value="NZ_JAVRHV010000001.1"/>
</dbReference>
<reference evidence="4 5" key="1">
    <citation type="submission" date="2023-09" db="EMBL/GenBank/DDBJ databases">
        <authorList>
            <person name="Rey-Velasco X."/>
        </authorList>
    </citation>
    <scope>NUCLEOTIDE SEQUENCE [LARGE SCALE GENOMIC DNA]</scope>
    <source>
        <strain evidence="4 5">P050</strain>
    </source>
</reference>
<feature type="domain" description="Mce/MlaD" evidence="3">
    <location>
        <begin position="37"/>
        <end position="116"/>
    </location>
</feature>
<evidence type="ECO:0000313" key="4">
    <source>
        <dbReference type="EMBL" id="MDT0552337.1"/>
    </source>
</evidence>
<evidence type="ECO:0000313" key="5">
    <source>
        <dbReference type="Proteomes" id="UP001252186"/>
    </source>
</evidence>
<dbReference type="EMBL" id="JAVRHV010000001">
    <property type="protein sequence ID" value="MDT0552337.1"/>
    <property type="molecule type" value="Genomic_DNA"/>
</dbReference>
<dbReference type="InterPro" id="IPR003399">
    <property type="entry name" value="Mce/MlaD"/>
</dbReference>
<feature type="coiled-coil region" evidence="1">
    <location>
        <begin position="267"/>
        <end position="297"/>
    </location>
</feature>
<comment type="caution">
    <text evidence="4">The sequence shown here is derived from an EMBL/GenBank/DDBJ whole genome shotgun (WGS) entry which is preliminary data.</text>
</comment>
<evidence type="ECO:0000256" key="1">
    <source>
        <dbReference type="SAM" id="Coils"/>
    </source>
</evidence>